<gene>
    <name evidence="4" type="primary">LOC111086142</name>
</gene>
<accession>A0ABM1SIR3</accession>
<sequence>MFREASLRVAVNTPPLSLHRSPEAPSEYKDNINTVPGALSPPKKESNGVKIHKKKTKSPTPVHQNNKVQPPTPPPLPPTPITQPLKPLIVKNRNVSVPKDAHNRLKKELTDQVTLGHNAHRKWGKVNLNHWDGLYITAESSPAEVQEWMESKDFSPEIRNLFRDMTGKMMYKFTRSRLEEVLGNEEGGRLHSHLTVQKNISGYKTYSSRELQTILAERRRKIENSTDSTITQSEGMVKLFNGSSHSSDSGISSNGSDSDLSNTGSDQEAKITTPSRENKEKQKATYEWQRRQLLAQAMSN</sequence>
<dbReference type="Gene3D" id="1.10.150.50">
    <property type="entry name" value="Transcription Factor, Ets-1"/>
    <property type="match status" value="1"/>
</dbReference>
<feature type="region of interest" description="Disordered" evidence="1">
    <location>
        <begin position="225"/>
        <end position="287"/>
    </location>
</feature>
<feature type="compositionally biased region" description="Polar residues" evidence="1">
    <location>
        <begin position="58"/>
        <end position="68"/>
    </location>
</feature>
<evidence type="ECO:0000256" key="1">
    <source>
        <dbReference type="SAM" id="MobiDB-lite"/>
    </source>
</evidence>
<feature type="compositionally biased region" description="Low complexity" evidence="1">
    <location>
        <begin position="241"/>
        <end position="266"/>
    </location>
</feature>
<feature type="compositionally biased region" description="Basic and acidic residues" evidence="1">
    <location>
        <begin position="20"/>
        <end position="30"/>
    </location>
</feature>
<feature type="domain" description="SAM" evidence="2">
    <location>
        <begin position="134"/>
        <end position="195"/>
    </location>
</feature>
<dbReference type="Proteomes" id="UP000694941">
    <property type="component" value="Unplaced"/>
</dbReference>
<dbReference type="GeneID" id="111086142"/>
<feature type="compositionally biased region" description="Pro residues" evidence="1">
    <location>
        <begin position="70"/>
        <end position="81"/>
    </location>
</feature>
<feature type="compositionally biased region" description="Basic and acidic residues" evidence="1">
    <location>
        <begin position="276"/>
        <end position="287"/>
    </location>
</feature>
<name>A0ABM1SIR3_LIMPO</name>
<keyword evidence="3" id="KW-1185">Reference proteome</keyword>
<feature type="compositionally biased region" description="Polar residues" evidence="1">
    <location>
        <begin position="225"/>
        <end position="234"/>
    </location>
</feature>
<dbReference type="SUPFAM" id="SSF47769">
    <property type="entry name" value="SAM/Pointed domain"/>
    <property type="match status" value="1"/>
</dbReference>
<reference evidence="4" key="1">
    <citation type="submission" date="2025-08" db="UniProtKB">
        <authorList>
            <consortium name="RefSeq"/>
        </authorList>
    </citation>
    <scope>IDENTIFICATION</scope>
    <source>
        <tissue evidence="4">Muscle</tissue>
    </source>
</reference>
<dbReference type="PANTHER" id="PTHR12287:SF23">
    <property type="entry name" value="AROUSER, ISOFORM A-RELATED"/>
    <property type="match status" value="1"/>
</dbReference>
<dbReference type="Pfam" id="PF18016">
    <property type="entry name" value="SAM_3"/>
    <property type="match status" value="1"/>
</dbReference>
<dbReference type="InterPro" id="IPR041418">
    <property type="entry name" value="SAM_3"/>
</dbReference>
<protein>
    <submittedName>
        <fullName evidence="4">Epidermal growth factor receptor kinase substrate 8-like</fullName>
    </submittedName>
</protein>
<organism evidence="3 4">
    <name type="scientific">Limulus polyphemus</name>
    <name type="common">Atlantic horseshoe crab</name>
    <dbReference type="NCBI Taxonomy" id="6850"/>
    <lineage>
        <taxon>Eukaryota</taxon>
        <taxon>Metazoa</taxon>
        <taxon>Ecdysozoa</taxon>
        <taxon>Arthropoda</taxon>
        <taxon>Chelicerata</taxon>
        <taxon>Merostomata</taxon>
        <taxon>Xiphosura</taxon>
        <taxon>Limulidae</taxon>
        <taxon>Limulus</taxon>
    </lineage>
</organism>
<dbReference type="PANTHER" id="PTHR12287">
    <property type="entry name" value="EPIDERMAL GROWTH FACTOR RECEPTOR KINASE SUBSTRATE EPS8-RELATED PROTEIN"/>
    <property type="match status" value="1"/>
</dbReference>
<dbReference type="RefSeq" id="XP_022243518.1">
    <property type="nucleotide sequence ID" value="XM_022387810.1"/>
</dbReference>
<dbReference type="InterPro" id="IPR039801">
    <property type="entry name" value="EPS8-like"/>
</dbReference>
<evidence type="ECO:0000313" key="3">
    <source>
        <dbReference type="Proteomes" id="UP000694941"/>
    </source>
</evidence>
<feature type="region of interest" description="Disordered" evidence="1">
    <location>
        <begin position="1"/>
        <end position="84"/>
    </location>
</feature>
<evidence type="ECO:0000313" key="4">
    <source>
        <dbReference type="RefSeq" id="XP_022243518.1"/>
    </source>
</evidence>
<dbReference type="InterPro" id="IPR013761">
    <property type="entry name" value="SAM/pointed_sf"/>
</dbReference>
<evidence type="ECO:0000259" key="2">
    <source>
        <dbReference type="Pfam" id="PF18016"/>
    </source>
</evidence>
<proteinExistence type="predicted"/>